<protein>
    <submittedName>
        <fullName evidence="2">Uncharacterized protein</fullName>
    </submittedName>
</protein>
<dbReference type="STRING" id="592028.GCWU000321_01712"/>
<sequence>MRYQGASRRTYGGLCGDVQVKLGGNTVFVPLLGWSFFLPVSAILISGFQIYHKIIFKKERYVL</sequence>
<dbReference type="EMBL" id="ACIM02000001">
    <property type="protein sequence ID" value="EEW97716.1"/>
    <property type="molecule type" value="Genomic_DNA"/>
</dbReference>
<keyword evidence="1" id="KW-1133">Transmembrane helix</keyword>
<evidence type="ECO:0000313" key="2">
    <source>
        <dbReference type="EMBL" id="EEW97716.1"/>
    </source>
</evidence>
<proteinExistence type="predicted"/>
<name>C9LQ80_9FIRM</name>
<keyword evidence="1" id="KW-0812">Transmembrane</keyword>
<organism evidence="2 3">
    <name type="scientific">Dialister invisus DSM 15470</name>
    <dbReference type="NCBI Taxonomy" id="592028"/>
    <lineage>
        <taxon>Bacteria</taxon>
        <taxon>Bacillati</taxon>
        <taxon>Bacillota</taxon>
        <taxon>Negativicutes</taxon>
        <taxon>Veillonellales</taxon>
        <taxon>Veillonellaceae</taxon>
        <taxon>Dialister</taxon>
    </lineage>
</organism>
<dbReference type="Proteomes" id="UP000004736">
    <property type="component" value="Unassembled WGS sequence"/>
</dbReference>
<evidence type="ECO:0000256" key="1">
    <source>
        <dbReference type="SAM" id="Phobius"/>
    </source>
</evidence>
<dbReference type="AlphaFoldDB" id="C9LQ80"/>
<keyword evidence="3" id="KW-1185">Reference proteome</keyword>
<reference evidence="2" key="1">
    <citation type="submission" date="2009-09" db="EMBL/GenBank/DDBJ databases">
        <authorList>
            <person name="Weinstock G."/>
            <person name="Sodergren E."/>
            <person name="Clifton S."/>
            <person name="Fulton L."/>
            <person name="Fulton B."/>
            <person name="Courtney L."/>
            <person name="Fronick C."/>
            <person name="Harrison M."/>
            <person name="Strong C."/>
            <person name="Farmer C."/>
            <person name="Delahaunty K."/>
            <person name="Markovic C."/>
            <person name="Hall O."/>
            <person name="Minx P."/>
            <person name="Tomlinson C."/>
            <person name="Mitreva M."/>
            <person name="Nelson J."/>
            <person name="Hou S."/>
            <person name="Wollam A."/>
            <person name="Pepin K.H."/>
            <person name="Johnson M."/>
            <person name="Bhonagiri V."/>
            <person name="Nash W.E."/>
            <person name="Warren W."/>
            <person name="Chinwalla A."/>
            <person name="Mardis E.R."/>
            <person name="Wilson R.K."/>
        </authorList>
    </citation>
    <scope>NUCLEOTIDE SEQUENCE [LARGE SCALE GENOMIC DNA]</scope>
    <source>
        <strain evidence="2">DSM 15470</strain>
    </source>
</reference>
<keyword evidence="1" id="KW-0472">Membrane</keyword>
<accession>C9LQ80</accession>
<evidence type="ECO:0000313" key="3">
    <source>
        <dbReference type="Proteomes" id="UP000004736"/>
    </source>
</evidence>
<feature type="transmembrane region" description="Helical" evidence="1">
    <location>
        <begin position="31"/>
        <end position="51"/>
    </location>
</feature>
<comment type="caution">
    <text evidence="2">The sequence shown here is derived from an EMBL/GenBank/DDBJ whole genome shotgun (WGS) entry which is preliminary data.</text>
</comment>
<gene>
    <name evidence="2" type="ORF">GCWU000321_01712</name>
</gene>
<dbReference type="HOGENOM" id="CLU_2878599_0_0_9"/>